<dbReference type="Pfam" id="PF02590">
    <property type="entry name" value="SPOUT_MTase"/>
    <property type="match status" value="1"/>
</dbReference>
<evidence type="ECO:0000256" key="5">
    <source>
        <dbReference type="ARBA" id="ARBA00038303"/>
    </source>
</evidence>
<dbReference type="InterPro" id="IPR029028">
    <property type="entry name" value="Alpha/beta_knot_MTases"/>
</dbReference>
<comment type="function">
    <text evidence="6">Specifically methylates the pseudouridine at position 1915 (m3Psi1915) in 23S rRNA.</text>
</comment>
<evidence type="ECO:0000313" key="7">
    <source>
        <dbReference type="EMBL" id="MFC4803782.1"/>
    </source>
</evidence>
<name>A0ABV9QJ13_9FIRM</name>
<dbReference type="RefSeq" id="WP_379787243.1">
    <property type="nucleotide sequence ID" value="NZ_JBHSHL010000005.1"/>
</dbReference>
<protein>
    <recommendedName>
        <fullName evidence="6">Ribosomal RNA large subunit methyltransferase H</fullName>
        <ecNumber evidence="6">2.1.1.177</ecNumber>
    </recommendedName>
    <alternativeName>
        <fullName evidence="6">23S rRNA (pseudouridine1915-N3)-methyltransferase</fullName>
    </alternativeName>
    <alternativeName>
        <fullName evidence="6">23S rRNA m3Psi1915 methyltransferase</fullName>
    </alternativeName>
    <alternativeName>
        <fullName evidence="6">rRNA (pseudouridine-N3-)-methyltransferase RlmH</fullName>
    </alternativeName>
</protein>
<evidence type="ECO:0000256" key="1">
    <source>
        <dbReference type="ARBA" id="ARBA00022552"/>
    </source>
</evidence>
<keyword evidence="2 6" id="KW-0489">Methyltransferase</keyword>
<organism evidence="7 8">
    <name type="scientific">Filifactor villosus</name>
    <dbReference type="NCBI Taxonomy" id="29374"/>
    <lineage>
        <taxon>Bacteria</taxon>
        <taxon>Bacillati</taxon>
        <taxon>Bacillota</taxon>
        <taxon>Clostridia</taxon>
        <taxon>Peptostreptococcales</taxon>
        <taxon>Filifactoraceae</taxon>
        <taxon>Filifactor</taxon>
    </lineage>
</organism>
<dbReference type="CDD" id="cd18081">
    <property type="entry name" value="RlmH-like"/>
    <property type="match status" value="1"/>
</dbReference>
<keyword evidence="4 6" id="KW-0949">S-adenosyl-L-methionine</keyword>
<evidence type="ECO:0000313" key="8">
    <source>
        <dbReference type="Proteomes" id="UP001595916"/>
    </source>
</evidence>
<dbReference type="EMBL" id="JBHSHL010000005">
    <property type="protein sequence ID" value="MFC4803782.1"/>
    <property type="molecule type" value="Genomic_DNA"/>
</dbReference>
<sequence length="153" mass="17569">MKIRVIAVGRLKEDYLREAQRHFFRKISLKVPFDIVEVEDEKTSERASLKENEKTKQREGEKILACLQKNEEVILLDVGAKQMDSKQFTEFLKKSCDADKHLAFVIGGSLGIGQNVRKKASMSIGFSNLTFPHQLFRIALLEQICEAFSRIRP</sequence>
<feature type="binding site" evidence="6">
    <location>
        <position position="107"/>
    </location>
    <ligand>
        <name>S-adenosyl-L-methionine</name>
        <dbReference type="ChEBI" id="CHEBI:59789"/>
    </ligand>
</feature>
<comment type="catalytic activity">
    <reaction evidence="6">
        <text>pseudouridine(1915) in 23S rRNA + S-adenosyl-L-methionine = N(3)-methylpseudouridine(1915) in 23S rRNA + S-adenosyl-L-homocysteine + H(+)</text>
        <dbReference type="Rhea" id="RHEA:42752"/>
        <dbReference type="Rhea" id="RHEA-COMP:10221"/>
        <dbReference type="Rhea" id="RHEA-COMP:10222"/>
        <dbReference type="ChEBI" id="CHEBI:15378"/>
        <dbReference type="ChEBI" id="CHEBI:57856"/>
        <dbReference type="ChEBI" id="CHEBI:59789"/>
        <dbReference type="ChEBI" id="CHEBI:65314"/>
        <dbReference type="ChEBI" id="CHEBI:74486"/>
        <dbReference type="EC" id="2.1.1.177"/>
    </reaction>
</comment>
<dbReference type="Proteomes" id="UP001595916">
    <property type="component" value="Unassembled WGS sequence"/>
</dbReference>
<dbReference type="EC" id="2.1.1.177" evidence="6"/>
<dbReference type="Gene3D" id="3.40.1280.10">
    <property type="match status" value="1"/>
</dbReference>
<accession>A0ABV9QJ13</accession>
<evidence type="ECO:0000256" key="6">
    <source>
        <dbReference type="HAMAP-Rule" id="MF_00658"/>
    </source>
</evidence>
<dbReference type="InterPro" id="IPR029026">
    <property type="entry name" value="tRNA_m1G_MTases_N"/>
</dbReference>
<feature type="binding site" evidence="6">
    <location>
        <begin position="126"/>
        <end position="131"/>
    </location>
    <ligand>
        <name>S-adenosyl-L-methionine</name>
        <dbReference type="ChEBI" id="CHEBI:59789"/>
    </ligand>
</feature>
<dbReference type="PIRSF" id="PIRSF004505">
    <property type="entry name" value="MT_bac"/>
    <property type="match status" value="1"/>
</dbReference>
<gene>
    <name evidence="6" type="primary">rlmH</name>
    <name evidence="7" type="ORF">ACFO4R_01680</name>
</gene>
<feature type="binding site" evidence="6">
    <location>
        <position position="76"/>
    </location>
    <ligand>
        <name>S-adenosyl-L-methionine</name>
        <dbReference type="ChEBI" id="CHEBI:59789"/>
    </ligand>
</feature>
<evidence type="ECO:0000256" key="3">
    <source>
        <dbReference type="ARBA" id="ARBA00022679"/>
    </source>
</evidence>
<keyword evidence="1 6" id="KW-0698">rRNA processing</keyword>
<dbReference type="HAMAP" id="MF_00658">
    <property type="entry name" value="23SrRNA_methyltr_H"/>
    <property type="match status" value="1"/>
</dbReference>
<dbReference type="PANTHER" id="PTHR33603">
    <property type="entry name" value="METHYLTRANSFERASE"/>
    <property type="match status" value="1"/>
</dbReference>
<comment type="similarity">
    <text evidence="5 6">Belongs to the RNA methyltransferase RlmH family.</text>
</comment>
<keyword evidence="3 6" id="KW-0808">Transferase</keyword>
<dbReference type="PANTHER" id="PTHR33603:SF1">
    <property type="entry name" value="RIBOSOMAL RNA LARGE SUBUNIT METHYLTRANSFERASE H"/>
    <property type="match status" value="1"/>
</dbReference>
<proteinExistence type="inferred from homology"/>
<dbReference type="InterPro" id="IPR003742">
    <property type="entry name" value="RlmH-like"/>
</dbReference>
<comment type="subcellular location">
    <subcellularLocation>
        <location evidence="6">Cytoplasm</location>
    </subcellularLocation>
</comment>
<evidence type="ECO:0000256" key="2">
    <source>
        <dbReference type="ARBA" id="ARBA00022603"/>
    </source>
</evidence>
<comment type="caution">
    <text evidence="7">The sequence shown here is derived from an EMBL/GenBank/DDBJ whole genome shotgun (WGS) entry which is preliminary data.</text>
</comment>
<keyword evidence="8" id="KW-1185">Reference proteome</keyword>
<keyword evidence="6" id="KW-0963">Cytoplasm</keyword>
<dbReference type="SUPFAM" id="SSF75217">
    <property type="entry name" value="alpha/beta knot"/>
    <property type="match status" value="1"/>
</dbReference>
<reference evidence="8" key="1">
    <citation type="journal article" date="2019" name="Int. J. Syst. Evol. Microbiol.">
        <title>The Global Catalogue of Microorganisms (GCM) 10K type strain sequencing project: providing services to taxonomists for standard genome sequencing and annotation.</title>
        <authorList>
            <consortium name="The Broad Institute Genomics Platform"/>
            <consortium name="The Broad Institute Genome Sequencing Center for Infectious Disease"/>
            <person name="Wu L."/>
            <person name="Ma J."/>
        </authorList>
    </citation>
    <scope>NUCLEOTIDE SEQUENCE [LARGE SCALE GENOMIC DNA]</scope>
    <source>
        <strain evidence="8">CCUG 46385</strain>
    </source>
</reference>
<comment type="subunit">
    <text evidence="6">Homodimer.</text>
</comment>
<evidence type="ECO:0000256" key="4">
    <source>
        <dbReference type="ARBA" id="ARBA00022691"/>
    </source>
</evidence>